<keyword evidence="5 6" id="KW-0560">Oxidoreductase</keyword>
<dbReference type="GO" id="GO:0003942">
    <property type="term" value="F:N-acetyl-gamma-glutamyl-phosphate reductase activity"/>
    <property type="evidence" value="ECO:0007669"/>
    <property type="project" value="UniProtKB-UniRule"/>
</dbReference>
<protein>
    <recommendedName>
        <fullName evidence="6">N-acetyl-gamma-glutamyl-phosphate reductase</fullName>
        <shortName evidence="6">AGPR</shortName>
        <ecNumber evidence="6">1.2.1.38</ecNumber>
    </recommendedName>
    <alternativeName>
        <fullName evidence="6">N-acetyl-glutamate semialdehyde dehydrogenase</fullName>
        <shortName evidence="6">NAGSA dehydrogenase</shortName>
    </alternativeName>
</protein>
<evidence type="ECO:0000259" key="8">
    <source>
        <dbReference type="SMART" id="SM00859"/>
    </source>
</evidence>
<evidence type="ECO:0000256" key="5">
    <source>
        <dbReference type="ARBA" id="ARBA00023002"/>
    </source>
</evidence>
<dbReference type="GO" id="GO:0051287">
    <property type="term" value="F:NAD binding"/>
    <property type="evidence" value="ECO:0007669"/>
    <property type="project" value="InterPro"/>
</dbReference>
<dbReference type="SMART" id="SM00859">
    <property type="entry name" value="Semialdhyde_dh"/>
    <property type="match status" value="1"/>
</dbReference>
<dbReference type="GO" id="GO:0005737">
    <property type="term" value="C:cytoplasm"/>
    <property type="evidence" value="ECO:0007669"/>
    <property type="project" value="UniProtKB-SubCell"/>
</dbReference>
<dbReference type="CDD" id="cd17896">
    <property type="entry name" value="AGPR_2_N"/>
    <property type="match status" value="1"/>
</dbReference>
<evidence type="ECO:0000256" key="3">
    <source>
        <dbReference type="ARBA" id="ARBA00022605"/>
    </source>
</evidence>
<feature type="active site" evidence="6 7">
    <location>
        <position position="116"/>
    </location>
</feature>
<name>A0A967F2L5_9PROT</name>
<dbReference type="Gene3D" id="3.40.50.720">
    <property type="entry name" value="NAD(P)-binding Rossmann-like Domain"/>
    <property type="match status" value="1"/>
</dbReference>
<feature type="domain" description="Semialdehyde dehydrogenase NAD-binding" evidence="8">
    <location>
        <begin position="4"/>
        <end position="105"/>
    </location>
</feature>
<evidence type="ECO:0000256" key="1">
    <source>
        <dbReference type="ARBA" id="ARBA00022490"/>
    </source>
</evidence>
<dbReference type="InterPro" id="IPR023013">
    <property type="entry name" value="AGPR_AS"/>
</dbReference>
<dbReference type="RefSeq" id="WP_167230246.1">
    <property type="nucleotide sequence ID" value="NZ_JAAQPH010000028.1"/>
</dbReference>
<keyword evidence="2 6" id="KW-0055">Arginine biosynthesis</keyword>
<gene>
    <name evidence="6 9" type="primary">argC</name>
    <name evidence="9" type="ORF">HBA54_25135</name>
</gene>
<keyword evidence="1 6" id="KW-0963">Cytoplasm</keyword>
<dbReference type="GO" id="GO:0006526">
    <property type="term" value="P:L-arginine biosynthetic process"/>
    <property type="evidence" value="ECO:0007669"/>
    <property type="project" value="UniProtKB-UniRule"/>
</dbReference>
<dbReference type="PANTHER" id="PTHR32338:SF10">
    <property type="entry name" value="N-ACETYL-GAMMA-GLUTAMYL-PHOSPHATE REDUCTASE, CHLOROPLASTIC-RELATED"/>
    <property type="match status" value="1"/>
</dbReference>
<dbReference type="InterPro" id="IPR036291">
    <property type="entry name" value="NAD(P)-bd_dom_sf"/>
</dbReference>
<dbReference type="SUPFAM" id="SSF51735">
    <property type="entry name" value="NAD(P)-binding Rossmann-fold domains"/>
    <property type="match status" value="1"/>
</dbReference>
<comment type="pathway">
    <text evidence="6">Amino-acid biosynthesis; L-arginine biosynthesis; N(2)-acetyl-L-ornithine from L-glutamate: step 3/4.</text>
</comment>
<dbReference type="HAMAP" id="MF_01110">
    <property type="entry name" value="ArgC_type2"/>
    <property type="match status" value="1"/>
</dbReference>
<keyword evidence="10" id="KW-1185">Reference proteome</keyword>
<dbReference type="SUPFAM" id="SSF55347">
    <property type="entry name" value="Glyceraldehyde-3-phosphate dehydrogenase-like, C-terminal domain"/>
    <property type="match status" value="1"/>
</dbReference>
<evidence type="ECO:0000256" key="6">
    <source>
        <dbReference type="HAMAP-Rule" id="MF_01110"/>
    </source>
</evidence>
<comment type="subcellular location">
    <subcellularLocation>
        <location evidence="6">Cytoplasm</location>
    </subcellularLocation>
</comment>
<dbReference type="InterPro" id="IPR058924">
    <property type="entry name" value="AGPR_dimerisation_dom"/>
</dbReference>
<comment type="function">
    <text evidence="6">Catalyzes the NADPH-dependent reduction of N-acetyl-5-glutamyl phosphate to yield N-acetyl-L-glutamate 5-semialdehyde.</text>
</comment>
<dbReference type="PROSITE" id="PS01224">
    <property type="entry name" value="ARGC"/>
    <property type="match status" value="1"/>
</dbReference>
<dbReference type="AlphaFoldDB" id="A0A967F2L5"/>
<evidence type="ECO:0000313" key="9">
    <source>
        <dbReference type="EMBL" id="NIA71887.1"/>
    </source>
</evidence>
<dbReference type="NCBIfam" id="TIGR01851">
    <property type="entry name" value="argC_other"/>
    <property type="match status" value="1"/>
</dbReference>
<dbReference type="Gene3D" id="3.30.360.10">
    <property type="entry name" value="Dihydrodipicolinate Reductase, domain 2"/>
    <property type="match status" value="1"/>
</dbReference>
<evidence type="ECO:0000256" key="4">
    <source>
        <dbReference type="ARBA" id="ARBA00022857"/>
    </source>
</evidence>
<dbReference type="EMBL" id="JAAQPH010000028">
    <property type="protein sequence ID" value="NIA71887.1"/>
    <property type="molecule type" value="Genomic_DNA"/>
</dbReference>
<evidence type="ECO:0000256" key="2">
    <source>
        <dbReference type="ARBA" id="ARBA00022571"/>
    </source>
</evidence>
<comment type="similarity">
    <text evidence="6">Belongs to the NAGSA dehydrogenase family. Type 2 subfamily.</text>
</comment>
<dbReference type="EC" id="1.2.1.38" evidence="6"/>
<comment type="caution">
    <text evidence="9">The sequence shown here is derived from an EMBL/GenBank/DDBJ whole genome shotgun (WGS) entry which is preliminary data.</text>
</comment>
<evidence type="ECO:0000313" key="10">
    <source>
        <dbReference type="Proteomes" id="UP000761264"/>
    </source>
</evidence>
<evidence type="ECO:0000256" key="7">
    <source>
        <dbReference type="PROSITE-ProRule" id="PRU10010"/>
    </source>
</evidence>
<dbReference type="InterPro" id="IPR050085">
    <property type="entry name" value="AGPR"/>
</dbReference>
<sequence length="321" mass="34233">MTAQVFIDGEAGTTGLQIRARLEARADVRLIRLDDADRKDPVARAGALNQADLAILCLPDAAAREAVGLIENPQTRVIDASTAYRTDPDWTYGFPEMDAEQAAKVTASKRVSNPGCYPTGALALIRPLIKAGLLPTDFPVTINGVSGYSGGGKGLIRRYEDPAAPDRLSNAYRAYALKLAHKHLPEMRLHSGLDQAPFFLPAVGNYRQGMLVQVPLQLWALPERHKPDDIRDLLAAHFAGQDFVSVASAAETAARDDLDPEGLNGTNAMRLYVFGNASGDQVLLAAVLDNLGKGASGAAVQNMNLMLGLDPQAGLAERLAA</sequence>
<dbReference type="CDD" id="cd23935">
    <property type="entry name" value="AGPR_2_C"/>
    <property type="match status" value="1"/>
</dbReference>
<dbReference type="Proteomes" id="UP000761264">
    <property type="component" value="Unassembled WGS sequence"/>
</dbReference>
<organism evidence="9 10">
    <name type="scientific">Pelagibius litoralis</name>
    <dbReference type="NCBI Taxonomy" id="374515"/>
    <lineage>
        <taxon>Bacteria</taxon>
        <taxon>Pseudomonadati</taxon>
        <taxon>Pseudomonadota</taxon>
        <taxon>Alphaproteobacteria</taxon>
        <taxon>Rhodospirillales</taxon>
        <taxon>Rhodovibrionaceae</taxon>
        <taxon>Pelagibius</taxon>
    </lineage>
</organism>
<proteinExistence type="inferred from homology"/>
<dbReference type="Pfam" id="PF22698">
    <property type="entry name" value="Semialdhyde_dhC_1"/>
    <property type="match status" value="1"/>
</dbReference>
<dbReference type="InterPro" id="IPR010136">
    <property type="entry name" value="AGPR_type-2"/>
</dbReference>
<keyword evidence="3 6" id="KW-0028">Amino-acid biosynthesis</keyword>
<reference evidence="9" key="1">
    <citation type="submission" date="2020-03" db="EMBL/GenBank/DDBJ databases">
        <title>Genome of Pelagibius litoralis DSM 21314T.</title>
        <authorList>
            <person name="Wang G."/>
        </authorList>
    </citation>
    <scope>NUCLEOTIDE SEQUENCE</scope>
    <source>
        <strain evidence="9">DSM 21314</strain>
    </source>
</reference>
<dbReference type="InterPro" id="IPR000534">
    <property type="entry name" value="Semialdehyde_DH_NAD-bd"/>
</dbReference>
<accession>A0A967F2L5</accession>
<comment type="catalytic activity">
    <reaction evidence="6">
        <text>N-acetyl-L-glutamate 5-semialdehyde + phosphate + NADP(+) = N-acetyl-L-glutamyl 5-phosphate + NADPH + H(+)</text>
        <dbReference type="Rhea" id="RHEA:21588"/>
        <dbReference type="ChEBI" id="CHEBI:15378"/>
        <dbReference type="ChEBI" id="CHEBI:29123"/>
        <dbReference type="ChEBI" id="CHEBI:43474"/>
        <dbReference type="ChEBI" id="CHEBI:57783"/>
        <dbReference type="ChEBI" id="CHEBI:57936"/>
        <dbReference type="ChEBI" id="CHEBI:58349"/>
        <dbReference type="EC" id="1.2.1.38"/>
    </reaction>
</comment>
<dbReference type="Pfam" id="PF01118">
    <property type="entry name" value="Semialdhyde_dh"/>
    <property type="match status" value="1"/>
</dbReference>
<keyword evidence="4 6" id="KW-0521">NADP</keyword>
<dbReference type="PANTHER" id="PTHR32338">
    <property type="entry name" value="N-ACETYL-GAMMA-GLUTAMYL-PHOSPHATE REDUCTASE, CHLOROPLASTIC-RELATED-RELATED"/>
    <property type="match status" value="1"/>
</dbReference>